<dbReference type="Gene3D" id="3.80.10.10">
    <property type="entry name" value="Ribonuclease Inhibitor"/>
    <property type="match status" value="2"/>
</dbReference>
<dbReference type="GO" id="GO:0043531">
    <property type="term" value="F:ADP binding"/>
    <property type="evidence" value="ECO:0007669"/>
    <property type="project" value="InterPro"/>
</dbReference>
<dbReference type="GO" id="GO:0042742">
    <property type="term" value="P:defense response to bacterium"/>
    <property type="evidence" value="ECO:0007669"/>
    <property type="project" value="UniProtKB-ARBA"/>
</dbReference>
<dbReference type="Gramene" id="ORUFI10G01450.1">
    <property type="protein sequence ID" value="ORUFI10G01450.1"/>
    <property type="gene ID" value="ORUFI10G01450"/>
</dbReference>
<keyword evidence="12" id="KW-1185">Reference proteome</keyword>
<dbReference type="InterPro" id="IPR056789">
    <property type="entry name" value="LRR_R13L1-DRL21"/>
</dbReference>
<dbReference type="PRINTS" id="PR00364">
    <property type="entry name" value="DISEASERSIST"/>
</dbReference>
<dbReference type="EnsemblPlants" id="ORUFI10G01450.1">
    <property type="protein sequence ID" value="ORUFI10G01450.1"/>
    <property type="gene ID" value="ORUFI10G01450"/>
</dbReference>
<dbReference type="Pfam" id="PF23559">
    <property type="entry name" value="WHD_DRP"/>
    <property type="match status" value="1"/>
</dbReference>
<evidence type="ECO:0000256" key="1">
    <source>
        <dbReference type="ARBA" id="ARBA00008894"/>
    </source>
</evidence>
<evidence type="ECO:0000256" key="3">
    <source>
        <dbReference type="ARBA" id="ARBA00022737"/>
    </source>
</evidence>
<evidence type="ECO:0000256" key="4">
    <source>
        <dbReference type="ARBA" id="ARBA00022741"/>
    </source>
</evidence>
<dbReference type="HOGENOM" id="CLU_000837_8_8_1"/>
<feature type="domain" description="Disease resistance protein winged helix" evidence="9">
    <location>
        <begin position="408"/>
        <end position="477"/>
    </location>
</feature>
<dbReference type="GO" id="GO:0005524">
    <property type="term" value="F:ATP binding"/>
    <property type="evidence" value="ECO:0007669"/>
    <property type="project" value="UniProtKB-KW"/>
</dbReference>
<keyword evidence="4" id="KW-0547">Nucleotide-binding</keyword>
<proteinExistence type="inferred from homology"/>
<dbReference type="AlphaFoldDB" id="A0A0E0QVY8"/>
<evidence type="ECO:0000313" key="12">
    <source>
        <dbReference type="Proteomes" id="UP000008022"/>
    </source>
</evidence>
<dbReference type="InterPro" id="IPR042197">
    <property type="entry name" value="Apaf_helical"/>
</dbReference>
<accession>A0A0E0QVY8</accession>
<dbReference type="GO" id="GO:0009626">
    <property type="term" value="P:plant-type hypersensitive response"/>
    <property type="evidence" value="ECO:0007669"/>
    <property type="project" value="UniProtKB-ARBA"/>
</dbReference>
<dbReference type="FunFam" id="1.10.10.10:FF:000322">
    <property type="entry name" value="Probable disease resistance protein At1g63360"/>
    <property type="match status" value="1"/>
</dbReference>
<dbReference type="STRING" id="4529.A0A0E0QVY8"/>
<dbReference type="OMA" id="CCEMAFT"/>
<dbReference type="InterPro" id="IPR041118">
    <property type="entry name" value="Rx_N"/>
</dbReference>
<feature type="domain" description="R13L1/DRL21-like LRR repeat region" evidence="10">
    <location>
        <begin position="663"/>
        <end position="748"/>
    </location>
</feature>
<evidence type="ECO:0000259" key="7">
    <source>
        <dbReference type="Pfam" id="PF00931"/>
    </source>
</evidence>
<organism evidence="11 12">
    <name type="scientific">Oryza rufipogon</name>
    <name type="common">Brownbeard rice</name>
    <name type="synonym">Asian wild rice</name>
    <dbReference type="NCBI Taxonomy" id="4529"/>
    <lineage>
        <taxon>Eukaryota</taxon>
        <taxon>Viridiplantae</taxon>
        <taxon>Streptophyta</taxon>
        <taxon>Embryophyta</taxon>
        <taxon>Tracheophyta</taxon>
        <taxon>Spermatophyta</taxon>
        <taxon>Magnoliopsida</taxon>
        <taxon>Liliopsida</taxon>
        <taxon>Poales</taxon>
        <taxon>Poaceae</taxon>
        <taxon>BOP clade</taxon>
        <taxon>Oryzoideae</taxon>
        <taxon>Oryzeae</taxon>
        <taxon>Oryzinae</taxon>
        <taxon>Oryza</taxon>
    </lineage>
</organism>
<dbReference type="Pfam" id="PF25019">
    <property type="entry name" value="LRR_R13L1-DRL21"/>
    <property type="match status" value="1"/>
</dbReference>
<sequence length="1186" mass="136171">MAEFLVRPLLSAVTNKASSYLVYQYKVMEGMEQQRKALERMLPLILSVIQDTEEKRSKKPELSAWLDELKKVSYEAIDVFDEFKYEALRREAKKKGHDATLGKGIVSLFPHRNPIVFRYRMEMDYSGLIKQQQETPKQWRQTDSIMVDTEKGIISRSRDEEQKKIIKMLLDEARGKDLIVLPIVGMGGLGKTTFAQLIYNDPEIEKYFPLRRWCCVSDVFDVVTIANSICMSTERDREKALQDLQKEVGGKKYLIVLDHVWNRDSDKWGKLKTCFKKGGMGSVVLTTTRNAEVARIMVIGEVPVHNLEKLGEAYLMEIIQSKAFSLSKKSDEHFEVLRKIVQRCDGSPLAAQSFGSVLFNRTTLQEWKDILAKSNICNEGEDIIFPILRLSYDDLPLHIKRCFAFCAIFPKDFEIDMETLINLWLAHDLIPLQEDDNIEMVAKHIFNELVWRSFFQDVQKFPLQTTCKIHDLMHDIAQSAMGEECVSIVGRSDYRSKSLEHPRYHFYSLDDDNTILLDDFMRKQSSTLRTLLFDRDYIHISTSLLSKSSSLRALRLRYLNTESLPIRPRHLLHLRYLDISRNYHVKVLPEDICTLYNLQTLILSDCKILVGLPKDMKYMTSLRHLYTNGCLRLKCMPPELGQLTSIRTLTYFVVGASSGCSTLRELHSLNLCGELELRGLENVSQEDAKAANLRNKEKLARLSLVWNSECCVEEPNCNGKVLDALKPHHGLLMLNVISYKSTHFSSMDDRSKYTAKLGGAQIRGLLDKLQTLCCKEVRQGKEQTFHLLQNVVIKSCPKFLTLIPDMASVTFPSLKKIKLHDLEALERWVATGGRQENEPVFPLLEKVEIEKCPKLQTLCCEMAFTPFPALKKIKLYDLEGLERLVENESTFPLLEKADIRNCPKLRSLPEAPKLKIFTLNENKAELFHYLKKSKLILDVDDKEGRVQLDQIHESSLSELDLKHCNFFFPTSPSQPIIMFWKCLRQLVCLEIWFCGVLIYWPEEEFLCLVSLKTLGIEGCDKLIGRPTLVKGEPPCCARDQLLPRLTSLEISNCDSLRELFVLPPSLTYVYNQRCASMLLNKKAHENQSSPEHRSTPCSKLEFIWGKGDIVSESVQVDHHNTFTSSKHCNYRACTSLPEQSPSAADHPLPCLERLDVWVCPKMVALENLPSSLKRLNIYSCPELHSV</sequence>
<dbReference type="InterPro" id="IPR032675">
    <property type="entry name" value="LRR_dom_sf"/>
</dbReference>
<keyword evidence="3" id="KW-0677">Repeat</keyword>
<evidence type="ECO:0000256" key="6">
    <source>
        <dbReference type="ARBA" id="ARBA00022840"/>
    </source>
</evidence>
<reference evidence="12" key="1">
    <citation type="submission" date="2013-06" db="EMBL/GenBank/DDBJ databases">
        <authorList>
            <person name="Zhao Q."/>
        </authorList>
    </citation>
    <scope>NUCLEOTIDE SEQUENCE</scope>
    <source>
        <strain evidence="12">cv. W1943</strain>
    </source>
</reference>
<dbReference type="Gene3D" id="1.20.5.4130">
    <property type="match status" value="1"/>
</dbReference>
<dbReference type="SUPFAM" id="SSF52058">
    <property type="entry name" value="L domain-like"/>
    <property type="match status" value="1"/>
</dbReference>
<name>A0A0E0QVY8_ORYRU</name>
<evidence type="ECO:0008006" key="13">
    <source>
        <dbReference type="Google" id="ProtNLM"/>
    </source>
</evidence>
<dbReference type="InterPro" id="IPR002182">
    <property type="entry name" value="NB-ARC"/>
</dbReference>
<dbReference type="InterPro" id="IPR058922">
    <property type="entry name" value="WHD_DRP"/>
</dbReference>
<comment type="similarity">
    <text evidence="1">Belongs to the disease resistance NB-LRR family.</text>
</comment>
<reference evidence="11" key="2">
    <citation type="submission" date="2015-06" db="UniProtKB">
        <authorList>
            <consortium name="EnsemblPlants"/>
        </authorList>
    </citation>
    <scope>IDENTIFICATION</scope>
</reference>
<keyword evidence="6" id="KW-0067">ATP-binding</keyword>
<dbReference type="InterPro" id="IPR036388">
    <property type="entry name" value="WH-like_DNA-bd_sf"/>
</dbReference>
<protein>
    <recommendedName>
        <fullName evidence="13">NB-ARC domain-containing protein</fullName>
    </recommendedName>
</protein>
<keyword evidence="2" id="KW-0433">Leucine-rich repeat</keyword>
<evidence type="ECO:0000259" key="10">
    <source>
        <dbReference type="Pfam" id="PF25019"/>
    </source>
</evidence>
<dbReference type="Gene3D" id="3.40.50.300">
    <property type="entry name" value="P-loop containing nucleotide triphosphate hydrolases"/>
    <property type="match status" value="1"/>
</dbReference>
<dbReference type="InterPro" id="IPR027417">
    <property type="entry name" value="P-loop_NTPase"/>
</dbReference>
<feature type="domain" description="NB-ARC" evidence="7">
    <location>
        <begin position="161"/>
        <end position="325"/>
    </location>
</feature>
<evidence type="ECO:0000259" key="8">
    <source>
        <dbReference type="Pfam" id="PF18052"/>
    </source>
</evidence>
<dbReference type="Gene3D" id="1.10.10.10">
    <property type="entry name" value="Winged helix-like DNA-binding domain superfamily/Winged helix DNA-binding domain"/>
    <property type="match status" value="1"/>
</dbReference>
<dbReference type="GO" id="GO:0002758">
    <property type="term" value="P:innate immune response-activating signaling pathway"/>
    <property type="evidence" value="ECO:0007669"/>
    <property type="project" value="UniProtKB-ARBA"/>
</dbReference>
<dbReference type="Pfam" id="PF00931">
    <property type="entry name" value="NB-ARC"/>
    <property type="match status" value="1"/>
</dbReference>
<dbReference type="PANTHER" id="PTHR36766:SF55">
    <property type="entry name" value="OS11G0492900 PROTEIN"/>
    <property type="match status" value="1"/>
</dbReference>
<dbReference type="Pfam" id="PF18052">
    <property type="entry name" value="Rx_N"/>
    <property type="match status" value="1"/>
</dbReference>
<evidence type="ECO:0000256" key="5">
    <source>
        <dbReference type="ARBA" id="ARBA00022821"/>
    </source>
</evidence>
<dbReference type="Gene3D" id="1.10.8.430">
    <property type="entry name" value="Helical domain of apoptotic protease-activating factors"/>
    <property type="match status" value="1"/>
</dbReference>
<keyword evidence="5" id="KW-0611">Plant defense</keyword>
<evidence type="ECO:0000259" key="9">
    <source>
        <dbReference type="Pfam" id="PF23559"/>
    </source>
</evidence>
<dbReference type="SUPFAM" id="SSF52540">
    <property type="entry name" value="P-loop containing nucleoside triphosphate hydrolases"/>
    <property type="match status" value="1"/>
</dbReference>
<dbReference type="Proteomes" id="UP000008022">
    <property type="component" value="Unassembled WGS sequence"/>
</dbReference>
<dbReference type="PANTHER" id="PTHR36766">
    <property type="entry name" value="PLANT BROAD-SPECTRUM MILDEW RESISTANCE PROTEIN RPW8"/>
    <property type="match status" value="1"/>
</dbReference>
<evidence type="ECO:0000256" key="2">
    <source>
        <dbReference type="ARBA" id="ARBA00022614"/>
    </source>
</evidence>
<dbReference type="eggNOG" id="KOG4658">
    <property type="taxonomic scope" value="Eukaryota"/>
</dbReference>
<feature type="domain" description="Disease resistance N-terminal" evidence="8">
    <location>
        <begin position="10"/>
        <end position="95"/>
    </location>
</feature>
<evidence type="ECO:0000313" key="11">
    <source>
        <dbReference type="EnsemblPlants" id="ORUFI10G01450.1"/>
    </source>
</evidence>